<feature type="transmembrane region" description="Helical" evidence="8">
    <location>
        <begin position="101"/>
        <end position="123"/>
    </location>
</feature>
<name>A0A371IPC6_9FIRM</name>
<evidence type="ECO:0000313" key="12">
    <source>
        <dbReference type="Proteomes" id="UP000093352"/>
    </source>
</evidence>
<evidence type="ECO:0000256" key="1">
    <source>
        <dbReference type="ARBA" id="ARBA00004651"/>
    </source>
</evidence>
<reference evidence="11 13" key="3">
    <citation type="submission" date="2019-07" db="EMBL/GenBank/DDBJ databases">
        <title>Criibacterium bergeronii gen. nov., sp. nov. isolated from human clinical samples.</title>
        <authorList>
            <person name="Maheux A.F."/>
            <person name="Boudreau D.K."/>
            <person name="Berube E."/>
            <person name="Brodeur S."/>
            <person name="Bernard K.A."/>
            <person name="Abed J.Y."/>
            <person name="Ducrey E."/>
            <person name="Guay E.F."/>
            <person name="Raymond F."/>
            <person name="Corbeil J."/>
            <person name="Domingo M.-C."/>
            <person name="Roy P.H."/>
            <person name="Boissinot M."/>
            <person name="Tocheva E.I."/>
            <person name="Omar R.F."/>
        </authorList>
    </citation>
    <scope>NUCLEOTIDE SEQUENCE [LARGE SCALE GENOMIC DNA]</scope>
    <source>
        <strain evidence="11 13">CCRI-24246</strain>
    </source>
</reference>
<dbReference type="PANTHER" id="PTHR43848:SF2">
    <property type="entry name" value="PUTRESCINE TRANSPORT SYSTEM PERMEASE PROTEIN POTI"/>
    <property type="match status" value="1"/>
</dbReference>
<evidence type="ECO:0000256" key="8">
    <source>
        <dbReference type="RuleBase" id="RU363032"/>
    </source>
</evidence>
<dbReference type="Pfam" id="PF00528">
    <property type="entry name" value="BPD_transp_1"/>
    <property type="match status" value="1"/>
</dbReference>
<dbReference type="AlphaFoldDB" id="A0A371IPC6"/>
<proteinExistence type="inferred from homology"/>
<dbReference type="InterPro" id="IPR035906">
    <property type="entry name" value="MetI-like_sf"/>
</dbReference>
<dbReference type="Proteomes" id="UP000093352">
    <property type="component" value="Unassembled WGS sequence"/>
</dbReference>
<organism evidence="10 12">
    <name type="scientific">Criibacterium bergeronii</name>
    <dbReference type="NCBI Taxonomy" id="1871336"/>
    <lineage>
        <taxon>Bacteria</taxon>
        <taxon>Bacillati</taxon>
        <taxon>Bacillota</taxon>
        <taxon>Clostridia</taxon>
        <taxon>Peptostreptococcales</taxon>
        <taxon>Filifactoraceae</taxon>
        <taxon>Criibacterium</taxon>
    </lineage>
</organism>
<feature type="transmembrane region" description="Helical" evidence="8">
    <location>
        <begin position="129"/>
        <end position="151"/>
    </location>
</feature>
<evidence type="ECO:0000256" key="3">
    <source>
        <dbReference type="ARBA" id="ARBA00022448"/>
    </source>
</evidence>
<evidence type="ECO:0000256" key="4">
    <source>
        <dbReference type="ARBA" id="ARBA00022475"/>
    </source>
</evidence>
<dbReference type="InterPro" id="IPR051789">
    <property type="entry name" value="Bact_Polyamine_Transport"/>
</dbReference>
<dbReference type="Gene3D" id="1.10.3720.10">
    <property type="entry name" value="MetI-like"/>
    <property type="match status" value="1"/>
</dbReference>
<keyword evidence="7 8" id="KW-0472">Membrane</keyword>
<evidence type="ECO:0000256" key="6">
    <source>
        <dbReference type="ARBA" id="ARBA00022989"/>
    </source>
</evidence>
<reference evidence="10 12" key="1">
    <citation type="journal article" date="2016" name="Genome Announc.">
        <title>Draft Genome Sequence of Criibacterium bergeronii gen. nov., sp. nov., Strain CCRI-22567T, Isolated from a Vaginal Sample from a Woman with Bacterial Vaginosis.</title>
        <authorList>
            <person name="Maheux A.F."/>
            <person name="Berube E."/>
            <person name="Boudreau D.K."/>
            <person name="Raymond F."/>
            <person name="Corbeil J."/>
            <person name="Roy P.H."/>
            <person name="Boissinot M."/>
            <person name="Omar R.F."/>
        </authorList>
    </citation>
    <scope>NUCLEOTIDE SEQUENCE [LARGE SCALE GENOMIC DNA]</scope>
    <source>
        <strain evidence="10 12">CCRI-22567</strain>
    </source>
</reference>
<feature type="transmembrane region" description="Helical" evidence="8">
    <location>
        <begin position="12"/>
        <end position="32"/>
    </location>
</feature>
<gene>
    <name evidence="10" type="ORF">BBG48_001070</name>
    <name evidence="11" type="ORF">FL857_07435</name>
</gene>
<dbReference type="EMBL" id="MBEW02000001">
    <property type="protein sequence ID" value="RDY22337.1"/>
    <property type="molecule type" value="Genomic_DNA"/>
</dbReference>
<comment type="similarity">
    <text evidence="2">Belongs to the binding-protein-dependent transport system permease family. CysTW subfamily.</text>
</comment>
<evidence type="ECO:0000259" key="9">
    <source>
        <dbReference type="PROSITE" id="PS50928"/>
    </source>
</evidence>
<dbReference type="PANTHER" id="PTHR43848">
    <property type="entry name" value="PUTRESCINE TRANSPORT SYSTEM PERMEASE PROTEIN POTI"/>
    <property type="match status" value="1"/>
</dbReference>
<keyword evidence="4" id="KW-1003">Cell membrane</keyword>
<feature type="transmembrane region" description="Helical" evidence="8">
    <location>
        <begin position="235"/>
        <end position="254"/>
    </location>
</feature>
<dbReference type="GO" id="GO:0055085">
    <property type="term" value="P:transmembrane transport"/>
    <property type="evidence" value="ECO:0007669"/>
    <property type="project" value="InterPro"/>
</dbReference>
<dbReference type="GO" id="GO:0005886">
    <property type="term" value="C:plasma membrane"/>
    <property type="evidence" value="ECO:0007669"/>
    <property type="project" value="UniProtKB-SubCell"/>
</dbReference>
<dbReference type="CDD" id="cd06261">
    <property type="entry name" value="TM_PBP2"/>
    <property type="match status" value="1"/>
</dbReference>
<accession>A0A371IPC6</accession>
<evidence type="ECO:0000256" key="2">
    <source>
        <dbReference type="ARBA" id="ARBA00007069"/>
    </source>
</evidence>
<evidence type="ECO:0000256" key="7">
    <source>
        <dbReference type="ARBA" id="ARBA00023136"/>
    </source>
</evidence>
<keyword evidence="12" id="KW-1185">Reference proteome</keyword>
<feature type="domain" description="ABC transmembrane type-1" evidence="9">
    <location>
        <begin position="62"/>
        <end position="252"/>
    </location>
</feature>
<dbReference type="RefSeq" id="WP_068911754.1">
    <property type="nucleotide sequence ID" value="NZ_MBEW02000001.1"/>
</dbReference>
<comment type="caution">
    <text evidence="10">The sequence shown here is derived from an EMBL/GenBank/DDBJ whole genome shotgun (WGS) entry which is preliminary data.</text>
</comment>
<keyword evidence="6 8" id="KW-1133">Transmembrane helix</keyword>
<dbReference type="STRING" id="1871336.BBG48_01340"/>
<feature type="transmembrane region" description="Helical" evidence="8">
    <location>
        <begin position="203"/>
        <end position="223"/>
    </location>
</feature>
<sequence>MVKKSSPLSNIYLVLVMLFLYLPIIILIAFSFNQSKYGGSWTGFTLKWYQELFKDKSIMKSLYSTIIVALTTCLFSTIIGTIAAVGINAMGAKAKKITLNLSYLPMINPDIVVGVSLISLYSILNFQKLGYTTLILAHITFCLPYVVFAVLPKLSQLDPHLEEAAKDLGATPLQTFFMVVLPQIKPGIVSGALMAITLSLDDFIVSFFTTGSGVSTLSIKVYSMTKRGLSPKINALTTLMLLVLVTLMTIIQIGSNKDKKDIQQEDD</sequence>
<dbReference type="SUPFAM" id="SSF161098">
    <property type="entry name" value="MetI-like"/>
    <property type="match status" value="1"/>
</dbReference>
<dbReference type="OrthoDB" id="9782004at2"/>
<dbReference type="EMBL" id="VJXW01000010">
    <property type="protein sequence ID" value="TRW25445.1"/>
    <property type="molecule type" value="Genomic_DNA"/>
</dbReference>
<protein>
    <submittedName>
        <fullName evidence="10">ABC transporter permease</fullName>
    </submittedName>
</protein>
<feature type="transmembrane region" description="Helical" evidence="8">
    <location>
        <begin position="62"/>
        <end position="89"/>
    </location>
</feature>
<keyword evidence="3 8" id="KW-0813">Transport</keyword>
<evidence type="ECO:0000313" key="13">
    <source>
        <dbReference type="Proteomes" id="UP000319424"/>
    </source>
</evidence>
<dbReference type="InterPro" id="IPR000515">
    <property type="entry name" value="MetI-like"/>
</dbReference>
<dbReference type="PROSITE" id="PS50928">
    <property type="entry name" value="ABC_TM1"/>
    <property type="match status" value="1"/>
</dbReference>
<evidence type="ECO:0000256" key="5">
    <source>
        <dbReference type="ARBA" id="ARBA00022692"/>
    </source>
</evidence>
<reference evidence="10" key="2">
    <citation type="submission" date="2018-07" db="EMBL/GenBank/DDBJ databases">
        <authorList>
            <person name="Quirk P.G."/>
            <person name="Krulwich T.A."/>
        </authorList>
    </citation>
    <scope>NUCLEOTIDE SEQUENCE</scope>
    <source>
        <strain evidence="10">CCRI-22567</strain>
    </source>
</reference>
<evidence type="ECO:0000313" key="11">
    <source>
        <dbReference type="EMBL" id="TRW25445.1"/>
    </source>
</evidence>
<comment type="subcellular location">
    <subcellularLocation>
        <location evidence="1 8">Cell membrane</location>
        <topology evidence="1 8">Multi-pass membrane protein</topology>
    </subcellularLocation>
</comment>
<evidence type="ECO:0000313" key="10">
    <source>
        <dbReference type="EMBL" id="RDY22337.1"/>
    </source>
</evidence>
<keyword evidence="5 8" id="KW-0812">Transmembrane</keyword>
<dbReference type="Proteomes" id="UP000319424">
    <property type="component" value="Unassembled WGS sequence"/>
</dbReference>